<comment type="caution">
    <text evidence="1">The sequence shown here is derived from an EMBL/GenBank/DDBJ whole genome shotgun (WGS) entry which is preliminary data.</text>
</comment>
<keyword evidence="2" id="KW-1185">Reference proteome</keyword>
<proteinExistence type="predicted"/>
<organism evidence="1 2">
    <name type="scientific">Dendrolimus kikuchii</name>
    <dbReference type="NCBI Taxonomy" id="765133"/>
    <lineage>
        <taxon>Eukaryota</taxon>
        <taxon>Metazoa</taxon>
        <taxon>Ecdysozoa</taxon>
        <taxon>Arthropoda</taxon>
        <taxon>Hexapoda</taxon>
        <taxon>Insecta</taxon>
        <taxon>Pterygota</taxon>
        <taxon>Neoptera</taxon>
        <taxon>Endopterygota</taxon>
        <taxon>Lepidoptera</taxon>
        <taxon>Glossata</taxon>
        <taxon>Ditrysia</taxon>
        <taxon>Bombycoidea</taxon>
        <taxon>Lasiocampidae</taxon>
        <taxon>Dendrolimus</taxon>
    </lineage>
</organism>
<sequence>MKSLLRHAILAAMTAALVGGTGEWSEDAEDLVIRASQLQTTLVSQSNVGLISKASCMWE</sequence>
<evidence type="ECO:0000313" key="2">
    <source>
        <dbReference type="Proteomes" id="UP000824533"/>
    </source>
</evidence>
<protein>
    <submittedName>
        <fullName evidence="1">Uncharacterized protein</fullName>
    </submittedName>
</protein>
<reference evidence="1 2" key="1">
    <citation type="journal article" date="2021" name="Front. Genet.">
        <title>Chromosome-Level Genome Assembly Reveals Significant Gene Expansion in the Toll and IMD Signaling Pathways of Dendrolimus kikuchii.</title>
        <authorList>
            <person name="Zhou J."/>
            <person name="Wu P."/>
            <person name="Xiong Z."/>
            <person name="Liu N."/>
            <person name="Zhao N."/>
            <person name="Ji M."/>
            <person name="Qiu Y."/>
            <person name="Yang B."/>
        </authorList>
    </citation>
    <scope>NUCLEOTIDE SEQUENCE [LARGE SCALE GENOMIC DNA]</scope>
    <source>
        <strain evidence="1">Ann1</strain>
    </source>
</reference>
<gene>
    <name evidence="1" type="ORF">K1T71_010843</name>
</gene>
<dbReference type="Proteomes" id="UP000824533">
    <property type="component" value="Linkage Group LG19"/>
</dbReference>
<dbReference type="EMBL" id="CM034405">
    <property type="protein sequence ID" value="KAJ0173694.1"/>
    <property type="molecule type" value="Genomic_DNA"/>
</dbReference>
<evidence type="ECO:0000313" key="1">
    <source>
        <dbReference type="EMBL" id="KAJ0173694.1"/>
    </source>
</evidence>
<name>A0ACC1CQQ7_9NEOP</name>
<accession>A0ACC1CQQ7</accession>